<evidence type="ECO:0000313" key="2">
    <source>
        <dbReference type="EMBL" id="TWH95999.1"/>
    </source>
</evidence>
<gene>
    <name evidence="2" type="ORF">IQ35_01088</name>
</gene>
<evidence type="ECO:0000313" key="3">
    <source>
        <dbReference type="Proteomes" id="UP000316624"/>
    </source>
</evidence>
<comment type="caution">
    <text evidence="2">The sequence shown here is derived from an EMBL/GenBank/DDBJ whole genome shotgun (WGS) entry which is preliminary data.</text>
</comment>
<accession>A0A562KKQ2</accession>
<dbReference type="Proteomes" id="UP000316624">
    <property type="component" value="Unassembled WGS sequence"/>
</dbReference>
<protein>
    <recommendedName>
        <fullName evidence="4">Tape measure domain-containing protein</fullName>
    </recommendedName>
</protein>
<keyword evidence="1" id="KW-0175">Coiled coil</keyword>
<reference evidence="2 3" key="1">
    <citation type="journal article" date="2015" name="Stand. Genomic Sci.">
        <title>Genomic Encyclopedia of Bacterial and Archaeal Type Strains, Phase III: the genomes of soil and plant-associated and newly described type strains.</title>
        <authorList>
            <person name="Whitman W.B."/>
            <person name="Woyke T."/>
            <person name="Klenk H.P."/>
            <person name="Zhou Y."/>
            <person name="Lilburn T.G."/>
            <person name="Beck B.J."/>
            <person name="De Vos P."/>
            <person name="Vandamme P."/>
            <person name="Eisen J.A."/>
            <person name="Garrity G."/>
            <person name="Hugenholtz P."/>
            <person name="Kyrpides N.C."/>
        </authorList>
    </citation>
    <scope>NUCLEOTIDE SEQUENCE [LARGE SCALE GENOMIC DNA]</scope>
    <source>
        <strain evidence="2 3">CGMCC 1.7748</strain>
    </source>
</reference>
<organism evidence="2 3">
    <name type="scientific">Sphingobium wenxiniae (strain DSM 21828 / CGMCC 1.7748 / JZ-1)</name>
    <dbReference type="NCBI Taxonomy" id="595605"/>
    <lineage>
        <taxon>Bacteria</taxon>
        <taxon>Pseudomonadati</taxon>
        <taxon>Pseudomonadota</taxon>
        <taxon>Alphaproteobacteria</taxon>
        <taxon>Sphingomonadales</taxon>
        <taxon>Sphingomonadaceae</taxon>
        <taxon>Sphingobium</taxon>
    </lineage>
</organism>
<name>A0A562KKQ2_SPHWJ</name>
<feature type="coiled-coil region" evidence="1">
    <location>
        <begin position="464"/>
        <end position="491"/>
    </location>
</feature>
<evidence type="ECO:0008006" key="4">
    <source>
        <dbReference type="Google" id="ProtNLM"/>
    </source>
</evidence>
<dbReference type="EMBL" id="VLKK01000003">
    <property type="protein sequence ID" value="TWH95999.1"/>
    <property type="molecule type" value="Genomic_DNA"/>
</dbReference>
<feature type="coiled-coil region" evidence="1">
    <location>
        <begin position="1433"/>
        <end position="1498"/>
    </location>
</feature>
<sequence length="1533" mass="161088">MKAGTLEIELIANMARLQKDMDQMKRSVGSAMHDVEMSSKAAEEAMTALNATGARLASGFGLVKAAAAALGLTALGGEAIGVNREFQRLDASLKVATGSADAAAAQMAVLRNFAEKTPYGLEQSVQAFLRLKNLGLDPSTAALTSYGNTAASMSKTLMDMIEAVADAATGEFERLKEFGIRASKEGSKVSFTFQGVTTTVQNSSAAIQKYLMDIGNVQFAGTMDEQMKTLEGGFANLEDAVQAAMVAFGQGGFNDALAEVLAGLTATADGSQTAAAELGEMVGNLIRMGAELAAILGEPLNFVLENLELLEDLVVMAAAGFVTFHAALAIGSVYRYIASLVALERALGATTAGTAMLSAAQKSLQGASAAVFTPMNALIGVAGLVAVGLMSVADANAASEKRLLANAKAADELGISLSQSSRQALAAAEGQTGVGIAAGQAEPEIWSFKNSVDGLTQSLWEQARAARAAKVELLQKKVAEAEQRQNEAFDSTWAGSRNLSRESWEALGQWDISRGVGLGWSSVKSDLANLFSGGRTGRDGLRDMKDAARIAGRLREDLDKALNTPLGNGDLSGGGIVKALGETGKKAKQAKSDVDELVKSMLNARAVAQGNVWDLAQEAQKRQQDDWNDADFAKNNGPVLGNFDIKTMRDAADLAQAAADNWNDYLDNFSRGLDVVSDRVDAAAASMRDAFGSVGGAIGDIITVLDEYGKRQAEIDEQRKIGGLSERELAELRKREASNQLSGMVALTSAAKGLFKEHSKGYQAMAAAEKVLSAIQLARTAVDVAGGAARMFATLGPFAFPAVAAMLGVMASLGFRSGGKSGPSFDLKSYQDAMGTGSVLGDSTAKSDSIARSLDLLTANSDRELEYSNAMVRSLRSIETNIGSLSSLLARQLGVSGGSFDTSGLGLGSSTKIESDLGFGFIVKNALSLASKIPAIGGLLGGIGKALFGTKTTKTLLDQGIMFDPATVADILAGGIDGQTYQDIQTKKKKKTFGITTSNKTRVDTVTGALDDGTEQQVALLIGSMRSGIMAAAGALGIEGAQAAIDAFRVDLGKISLKDLKGSEIQEQLSAIFSKLGDDMAAAAIPGLSAFQKVGEGQFETLMRLAKDYQTIDVQMQSIGRTFGAVGASSVEAREALIDLFGSLDEFVDQTQYYRDNFLTEAEQVAPVMTAVAAELERLGLSGVDSIDSFKSVVNGLDLTTEAGRELYAALMALAPGFNAVEKYQAALADKRQSMEITLLELMGRKTEALALRRRAELAAMDESLRPLQRAIYAYQDLAAKQQEAAQKVSDAQSALSAAYSRESANIQSTADRFRDFAKAIGEFRASLFTDVPGVDSYGIARARFEKTASLARLGNEASLSAFTGDAQSYLDTARNQAGSALDYARDVARVARAADQAQAGANGVASMADRQLAQLTASVKGLIDLNDNVTSVSQAIIDLKKAQEEADEAQAELDKLTNPVPQLQEVNVNLTDIGDVIERLNDTQADTTEQIAALRAEMQPALISIASNTGESARIARRHDRGDTQAVTVETA</sequence>
<evidence type="ECO:0000256" key="1">
    <source>
        <dbReference type="SAM" id="Coils"/>
    </source>
</evidence>
<keyword evidence="3" id="KW-1185">Reference proteome</keyword>
<dbReference type="RefSeq" id="WP_145072207.1">
    <property type="nucleotide sequence ID" value="NZ_JACIIY010000005.1"/>
</dbReference>
<proteinExistence type="predicted"/>